<feature type="domain" description="tRNA-queuosine alpha-mannosyltransferase N-terminal" evidence="8">
    <location>
        <begin position="2"/>
        <end position="171"/>
    </location>
</feature>
<dbReference type="EC" id="2.4.1.110" evidence="4"/>
<dbReference type="AlphaFoldDB" id="A0A3P1SRZ3"/>
<evidence type="ECO:0000256" key="3">
    <source>
        <dbReference type="ARBA" id="ARBA00022679"/>
    </source>
</evidence>
<accession>A0A3P1SRZ3</accession>
<dbReference type="Gene3D" id="3.40.50.2000">
    <property type="entry name" value="Glycogen Phosphorylase B"/>
    <property type="match status" value="1"/>
</dbReference>
<evidence type="ECO:0000259" key="8">
    <source>
        <dbReference type="Pfam" id="PF12038"/>
    </source>
</evidence>
<feature type="domain" description="Glycosyl transferase family 1" evidence="7">
    <location>
        <begin position="192"/>
        <end position="301"/>
    </location>
</feature>
<dbReference type="SUPFAM" id="SSF53756">
    <property type="entry name" value="UDP-Glycosyltransferase/glycogen phosphorylase"/>
    <property type="match status" value="1"/>
</dbReference>
<proteinExistence type="inferred from homology"/>
<dbReference type="InterPro" id="IPR022701">
    <property type="entry name" value="QTMAN_N"/>
</dbReference>
<dbReference type="InterPro" id="IPR051862">
    <property type="entry name" value="GT-like_domain_containing_1"/>
</dbReference>
<comment type="similarity">
    <text evidence="1">Belongs to the glycosyltransferase group 1 family. Glycosyltransferase 4 subfamily.</text>
</comment>
<name>A0A3P1SRZ3_9GAMM</name>
<dbReference type="EMBL" id="RQXV01000003">
    <property type="protein sequence ID" value="RRC99948.1"/>
    <property type="molecule type" value="Genomic_DNA"/>
</dbReference>
<evidence type="ECO:0000313" key="10">
    <source>
        <dbReference type="Proteomes" id="UP000267535"/>
    </source>
</evidence>
<dbReference type="InterPro" id="IPR001296">
    <property type="entry name" value="Glyco_trans_1"/>
</dbReference>
<dbReference type="PANTHER" id="PTHR13615:SF3">
    <property type="entry name" value="GLYCOSYLTRANSFERASE-LIKE DOMAIN-CONTAINING PROTEIN 1"/>
    <property type="match status" value="1"/>
</dbReference>
<keyword evidence="3" id="KW-0808">Transferase</keyword>
<reference evidence="9 10" key="1">
    <citation type="submission" date="2018-11" db="EMBL/GenBank/DDBJ databases">
        <title>The draft genome sequence of Amphritea balenae JAMM 1525T.</title>
        <authorList>
            <person name="Fang Z."/>
            <person name="Zhang Y."/>
            <person name="Han X."/>
        </authorList>
    </citation>
    <scope>NUCLEOTIDE SEQUENCE [LARGE SCALE GENOMIC DNA]</scope>
    <source>
        <strain evidence="9 10">JAMM 1525</strain>
    </source>
</reference>
<protein>
    <recommendedName>
        <fullName evidence="5">tRNA-queuosine alpha-mannosyltransferase</fullName>
        <ecNumber evidence="4">2.4.1.110</ecNumber>
    </recommendedName>
</protein>
<evidence type="ECO:0000259" key="7">
    <source>
        <dbReference type="Pfam" id="PF00534"/>
    </source>
</evidence>
<comment type="catalytic activity">
    <reaction evidence="6">
        <text>queuosine(34) in tRNA(Asp) + GDP-alpha-D-mannose = O-4''-alpha-D-mannosylqueuosine(34) in tRNA(Asp) + GDP + H(+)</text>
        <dbReference type="Rhea" id="RHEA:12885"/>
        <dbReference type="Rhea" id="RHEA-COMP:18572"/>
        <dbReference type="Rhea" id="RHEA-COMP:18581"/>
        <dbReference type="ChEBI" id="CHEBI:15378"/>
        <dbReference type="ChEBI" id="CHEBI:57527"/>
        <dbReference type="ChEBI" id="CHEBI:58189"/>
        <dbReference type="ChEBI" id="CHEBI:194431"/>
        <dbReference type="ChEBI" id="CHEBI:194442"/>
        <dbReference type="EC" id="2.4.1.110"/>
    </reaction>
    <physiologicalReaction direction="left-to-right" evidence="6">
        <dbReference type="Rhea" id="RHEA:12886"/>
    </physiologicalReaction>
</comment>
<dbReference type="PANTHER" id="PTHR13615">
    <property type="entry name" value="GLYCOSYLTRANSFERASE-LIKE 1"/>
    <property type="match status" value="1"/>
</dbReference>
<comment type="caution">
    <text evidence="9">The sequence shown here is derived from an EMBL/GenBank/DDBJ whole genome shotgun (WGS) entry which is preliminary data.</text>
</comment>
<dbReference type="OrthoDB" id="9792163at2"/>
<organism evidence="9 10">
    <name type="scientific">Amphritea balenae</name>
    <dbReference type="NCBI Taxonomy" id="452629"/>
    <lineage>
        <taxon>Bacteria</taxon>
        <taxon>Pseudomonadati</taxon>
        <taxon>Pseudomonadota</taxon>
        <taxon>Gammaproteobacteria</taxon>
        <taxon>Oceanospirillales</taxon>
        <taxon>Oceanospirillaceae</taxon>
        <taxon>Amphritea</taxon>
    </lineage>
</organism>
<evidence type="ECO:0000256" key="4">
    <source>
        <dbReference type="ARBA" id="ARBA00044517"/>
    </source>
</evidence>
<gene>
    <name evidence="9" type="ORF">EHS89_06945</name>
</gene>
<evidence type="ECO:0000256" key="5">
    <source>
        <dbReference type="ARBA" id="ARBA00044539"/>
    </source>
</evidence>
<evidence type="ECO:0000256" key="2">
    <source>
        <dbReference type="ARBA" id="ARBA00022676"/>
    </source>
</evidence>
<keyword evidence="2" id="KW-0328">Glycosyltransferase</keyword>
<sequence length="360" mass="40323">MKILLLSAYDAASHAYWRKGLIAQFDQHEWTVLTLPSRFFSWRVRGNSLSWAFNETELLEQSYDLIIATSMTDLSSLRGFVPNLARIPTLVYFHENQFAYPESGQEYGTVEPKILNIYTALAADYVCFNTDYNRQSFLNGCRKLLKKLPDQVPSGLPEIIEDRSSVVPVPLPDNLFCPAEPQAGSLQLVWNHRWEFDKGPELLLKAAEQLIAAGVDFKLHVVGQQFRQVPEAFTQLKKVLGDRAGHWGFMASVTEYRSLLKQSDVVLSTALHDFQGIAVLEGVAAGCIPVVPDRLAYSELFPKECRYCSGNGETESLVAMLSHLAQSKAAGDLPDAPSVKRLGWNNLATDYAELIHQLTR</sequence>
<dbReference type="RefSeq" id="WP_124925418.1">
    <property type="nucleotide sequence ID" value="NZ_BMOH01000005.1"/>
</dbReference>
<evidence type="ECO:0000313" key="9">
    <source>
        <dbReference type="EMBL" id="RRC99948.1"/>
    </source>
</evidence>
<keyword evidence="10" id="KW-1185">Reference proteome</keyword>
<evidence type="ECO:0000256" key="1">
    <source>
        <dbReference type="ARBA" id="ARBA00009481"/>
    </source>
</evidence>
<dbReference type="Pfam" id="PF00534">
    <property type="entry name" value="Glycos_transf_1"/>
    <property type="match status" value="1"/>
</dbReference>
<dbReference type="Proteomes" id="UP000267535">
    <property type="component" value="Unassembled WGS sequence"/>
</dbReference>
<dbReference type="GO" id="GO:0016438">
    <property type="term" value="F:tRNA-queuosine(34) beta-mannosyltransferase activity"/>
    <property type="evidence" value="ECO:0007669"/>
    <property type="project" value="UniProtKB-EC"/>
</dbReference>
<evidence type="ECO:0000256" key="6">
    <source>
        <dbReference type="ARBA" id="ARBA00048439"/>
    </source>
</evidence>
<dbReference type="Pfam" id="PF12038">
    <property type="entry name" value="QTMAN_N"/>
    <property type="match status" value="1"/>
</dbReference>